<feature type="domain" description="VWFA" evidence="1">
    <location>
        <begin position="14"/>
        <end position="210"/>
    </location>
</feature>
<evidence type="ECO:0000259" key="1">
    <source>
        <dbReference type="PROSITE" id="PS50234"/>
    </source>
</evidence>
<evidence type="ECO:0000313" key="3">
    <source>
        <dbReference type="Proteomes" id="UP000221020"/>
    </source>
</evidence>
<accession>A0AA91VCU3</accession>
<reference evidence="2 3" key="1">
    <citation type="submission" date="2017-09" db="EMBL/GenBank/DDBJ databases">
        <title>Large-scale bioinformatics analysis of Bacillus genomes uncovers conserved roles of natural products in bacterial physiology.</title>
        <authorList>
            <consortium name="Agbiome Team Llc"/>
            <person name="Bleich R.M."/>
            <person name="Grubbs K.J."/>
            <person name="Santa Maria K.C."/>
            <person name="Allen S.E."/>
            <person name="Farag S."/>
            <person name="Shank E.A."/>
            <person name="Bowers A."/>
        </authorList>
    </citation>
    <scope>NUCLEOTIDE SEQUENCE [LARGE SCALE GENOMIC DNA]</scope>
    <source>
        <strain evidence="2 3">AFS092012</strain>
    </source>
</reference>
<dbReference type="SMART" id="SM00327">
    <property type="entry name" value="VWA"/>
    <property type="match status" value="1"/>
</dbReference>
<dbReference type="Pfam" id="PF13519">
    <property type="entry name" value="VWA_2"/>
    <property type="match status" value="1"/>
</dbReference>
<name>A0AA91VCU3_9BACI</name>
<proteinExistence type="predicted"/>
<organism evidence="2 3">
    <name type="scientific">Bacillus pseudomycoides</name>
    <dbReference type="NCBI Taxonomy" id="64104"/>
    <lineage>
        <taxon>Bacteria</taxon>
        <taxon>Bacillati</taxon>
        <taxon>Bacillota</taxon>
        <taxon>Bacilli</taxon>
        <taxon>Bacillales</taxon>
        <taxon>Bacillaceae</taxon>
        <taxon>Bacillus</taxon>
        <taxon>Bacillus cereus group</taxon>
    </lineage>
</organism>
<protein>
    <recommendedName>
        <fullName evidence="1">VWFA domain-containing protein</fullName>
    </recommendedName>
</protein>
<dbReference type="RefSeq" id="WP_097898670.1">
    <property type="nucleotide sequence ID" value="NZ_NVOR01000027.1"/>
</dbReference>
<dbReference type="PROSITE" id="PS50234">
    <property type="entry name" value="VWFA"/>
    <property type="match status" value="1"/>
</dbReference>
<dbReference type="AlphaFoldDB" id="A0AA91VCU3"/>
<dbReference type="InterPro" id="IPR036465">
    <property type="entry name" value="vWFA_dom_sf"/>
</dbReference>
<evidence type="ECO:0000313" key="2">
    <source>
        <dbReference type="EMBL" id="PED82732.1"/>
    </source>
</evidence>
<dbReference type="EMBL" id="NVOR01000027">
    <property type="protein sequence ID" value="PED82732.1"/>
    <property type="molecule type" value="Genomic_DNA"/>
</dbReference>
<sequence length="254" mass="28517">MLYQKQATQQTPAYIIYLLDVSASMNQMMDAGSEEKRRIDIVTDALSLAIRQMVFRSTKGSRLLPRYRLSILAYSDQVYDLLGGVKTIDEVARLRPLENIQTQRLTDTAKAFSVVEKLLHDELPNLQEGPAPVICHMTDGASTGEDPGPIVERIMNLSVPDGKVLVENIFISNEILQEKIIDMKKWSGIMPHTEIQDEYGKKLKKLSSPIPESYREMMMEHGYKIEKGAIMMLPGTNADLVSLGFQMSAATPVR</sequence>
<dbReference type="Proteomes" id="UP000221020">
    <property type="component" value="Unassembled WGS sequence"/>
</dbReference>
<dbReference type="Gene3D" id="3.40.50.410">
    <property type="entry name" value="von Willebrand factor, type A domain"/>
    <property type="match status" value="1"/>
</dbReference>
<dbReference type="InterPro" id="IPR002035">
    <property type="entry name" value="VWF_A"/>
</dbReference>
<dbReference type="CDD" id="cd00198">
    <property type="entry name" value="vWFA"/>
    <property type="match status" value="1"/>
</dbReference>
<dbReference type="SUPFAM" id="SSF53300">
    <property type="entry name" value="vWA-like"/>
    <property type="match status" value="1"/>
</dbReference>
<gene>
    <name evidence="2" type="ORF">CON65_09960</name>
</gene>
<comment type="caution">
    <text evidence="2">The sequence shown here is derived from an EMBL/GenBank/DDBJ whole genome shotgun (WGS) entry which is preliminary data.</text>
</comment>